<dbReference type="InterPro" id="IPR036942">
    <property type="entry name" value="Beta-barrel_TonB_sf"/>
</dbReference>
<keyword evidence="5" id="KW-0732">Signal</keyword>
<keyword evidence="2 4" id="KW-0472">Membrane</keyword>
<reference evidence="8" key="1">
    <citation type="submission" date="2020-03" db="EMBL/GenBank/DDBJ databases">
        <title>Solimonas marina sp. nov., isolated from deep seawater of the Pacific Ocean.</title>
        <authorList>
            <person name="Liu X."/>
            <person name="Lai Q."/>
            <person name="Sun F."/>
            <person name="Gai Y."/>
            <person name="Li G."/>
            <person name="Shao Z."/>
        </authorList>
    </citation>
    <scope>NUCLEOTIDE SEQUENCE</scope>
    <source>
        <strain evidence="8">C16B3</strain>
    </source>
</reference>
<feature type="domain" description="TonB-dependent receptor plug" evidence="7">
    <location>
        <begin position="232"/>
        <end position="325"/>
    </location>
</feature>
<sequence>MRRFAVQHIAAAALSCYAVAAHADDELVVYVFQDGAPAAGLTAALDGGAPQIVGNDGSVVFDLGEGAHRLVLSRDDETLHVLRFNAASGQYVDVNVALSAHGQPRDSIERYFDAESAVERAEAPKGSVSGLVTQDGAPLAGATVGVRGAAAAVQTDASGRYALRLPRGHYTLVIQHDGNGAAATSDVRIVGNIDKHENFAIGGSAGDDGIAEIVVSSSLQPRAFEENERFATNVIDTLGIEELARYGDSEVSASVLRVPSVTVQDDRYVFIRGLGGRYVTTTLNGATLPSTDPSKRTVPLDLFPSNIVSQLDVRKTFIASMPGESTGGNLVINTRSFPQAAAGKLSLTLGYIPGLTGDDVASDPSRNFTSDLLGWDHGNRDVPGGVEGIAAALEYSDEYSDNVQQELRRVGGILLKDHLDLDRTTATPKLSFGANYGDVYGFGGGEFGFFVAGNYKNGWSQRDKGVARTYSAGGSGNAYDDFDFVESSNDIDASGLLSLGLNLGANTFQANTVVSRVTENRVRVSQGLDGDSAFQSYRYTIDWIERQFLSQQLLGEHVLGAGGRFTVNWQLTGSQARRYAPDRREVRFDLREGDDVYNLQVPNLLRRYDDLTDNNVDGALDFAYKFEPTDFGVATLSFGAQAIHRKRDADSQSYGYDGGLQSGVDDNAPNRLVSDVLTVDNITGDPGTGFAFQDKTQPSDSYEAELDLDSAWLSYDLMFLERYQIVLGGRYEHYRQTTDTFQLAGDQSAVRSVIDENTFLPTLSFNWFIDDVQQLRFAATRTVSRPDFKETSNAVFYDQEFNFRVRGNPNLKISKVTNLDLRWERYWSENESLSVALFYKDFTDPIERVVQAASGTAGNSRTFQNADSAYLYGVEVDTRRNLAFGDAGRNAFVAFNGSYIDSKVKLDGGDARKLQGQPDYTVNLVLGYDDVPTAQQLTLLLNQNGKNIVDVGVSGRPDVIEEPRLKLDLNYKINVVENFAFKAKVGNLLNSKIEFTQGGKVFQRYETGVELEAGIDWKF</sequence>
<dbReference type="Gene3D" id="2.170.130.10">
    <property type="entry name" value="TonB-dependent receptor, plug domain"/>
    <property type="match status" value="1"/>
</dbReference>
<evidence type="ECO:0000313" key="9">
    <source>
        <dbReference type="Proteomes" id="UP000653472"/>
    </source>
</evidence>
<evidence type="ECO:0000256" key="4">
    <source>
        <dbReference type="RuleBase" id="RU003357"/>
    </source>
</evidence>
<dbReference type="Gene3D" id="2.60.40.1120">
    <property type="entry name" value="Carboxypeptidase-like, regulatory domain"/>
    <property type="match status" value="1"/>
</dbReference>
<dbReference type="Pfam" id="PF00593">
    <property type="entry name" value="TonB_dep_Rec_b-barrel"/>
    <property type="match status" value="1"/>
</dbReference>
<keyword evidence="8" id="KW-0675">Receptor</keyword>
<dbReference type="Pfam" id="PF13620">
    <property type="entry name" value="CarboxypepD_reg"/>
    <property type="match status" value="1"/>
</dbReference>
<keyword evidence="3" id="KW-0998">Cell outer membrane</keyword>
<dbReference type="PROSITE" id="PS51257">
    <property type="entry name" value="PROKAR_LIPOPROTEIN"/>
    <property type="match status" value="1"/>
</dbReference>
<gene>
    <name evidence="8" type="ORF">G7Y82_07865</name>
</gene>
<proteinExistence type="inferred from homology"/>
<feature type="domain" description="TonB-dependent receptor-like beta-barrel" evidence="6">
    <location>
        <begin position="501"/>
        <end position="938"/>
    </location>
</feature>
<dbReference type="Proteomes" id="UP000653472">
    <property type="component" value="Unassembled WGS sequence"/>
</dbReference>
<dbReference type="GO" id="GO:0009279">
    <property type="term" value="C:cell outer membrane"/>
    <property type="evidence" value="ECO:0007669"/>
    <property type="project" value="UniProtKB-SubCell"/>
</dbReference>
<feature type="chain" id="PRO_5037030671" evidence="5">
    <location>
        <begin position="24"/>
        <end position="1019"/>
    </location>
</feature>
<dbReference type="SUPFAM" id="SSF49464">
    <property type="entry name" value="Carboxypeptidase regulatory domain-like"/>
    <property type="match status" value="1"/>
</dbReference>
<dbReference type="Pfam" id="PF07715">
    <property type="entry name" value="Plug"/>
    <property type="match status" value="1"/>
</dbReference>
<name>A0A969WB39_9GAMM</name>
<dbReference type="RefSeq" id="WP_168147468.1">
    <property type="nucleotide sequence ID" value="NZ_JAAVXB010000003.1"/>
</dbReference>
<dbReference type="InterPro" id="IPR037066">
    <property type="entry name" value="Plug_dom_sf"/>
</dbReference>
<evidence type="ECO:0000313" key="8">
    <source>
        <dbReference type="EMBL" id="NKF22231.1"/>
    </source>
</evidence>
<dbReference type="InterPro" id="IPR012910">
    <property type="entry name" value="Plug_dom"/>
</dbReference>
<organism evidence="8 9">
    <name type="scientific">Solimonas marina</name>
    <dbReference type="NCBI Taxonomy" id="2714601"/>
    <lineage>
        <taxon>Bacteria</taxon>
        <taxon>Pseudomonadati</taxon>
        <taxon>Pseudomonadota</taxon>
        <taxon>Gammaproteobacteria</taxon>
        <taxon>Nevskiales</taxon>
        <taxon>Nevskiaceae</taxon>
        <taxon>Solimonas</taxon>
    </lineage>
</organism>
<dbReference type="AlphaFoldDB" id="A0A969WB39"/>
<comment type="similarity">
    <text evidence="4">Belongs to the TonB-dependent receptor family.</text>
</comment>
<evidence type="ECO:0000259" key="6">
    <source>
        <dbReference type="Pfam" id="PF00593"/>
    </source>
</evidence>
<evidence type="ECO:0000256" key="1">
    <source>
        <dbReference type="ARBA" id="ARBA00004442"/>
    </source>
</evidence>
<dbReference type="Gene3D" id="2.40.170.20">
    <property type="entry name" value="TonB-dependent receptor, beta-barrel domain"/>
    <property type="match status" value="1"/>
</dbReference>
<evidence type="ECO:0000259" key="7">
    <source>
        <dbReference type="Pfam" id="PF07715"/>
    </source>
</evidence>
<evidence type="ECO:0000256" key="2">
    <source>
        <dbReference type="ARBA" id="ARBA00023136"/>
    </source>
</evidence>
<dbReference type="PANTHER" id="PTHR40980">
    <property type="entry name" value="PLUG DOMAIN-CONTAINING PROTEIN"/>
    <property type="match status" value="1"/>
</dbReference>
<dbReference type="PANTHER" id="PTHR40980:SF5">
    <property type="entry name" value="TONB-DEPENDENT RECEPTOR"/>
    <property type="match status" value="1"/>
</dbReference>
<dbReference type="InterPro" id="IPR000531">
    <property type="entry name" value="Beta-barrel_TonB"/>
</dbReference>
<evidence type="ECO:0000256" key="5">
    <source>
        <dbReference type="SAM" id="SignalP"/>
    </source>
</evidence>
<keyword evidence="9" id="KW-1185">Reference proteome</keyword>
<comment type="caution">
    <text evidence="8">The sequence shown here is derived from an EMBL/GenBank/DDBJ whole genome shotgun (WGS) entry which is preliminary data.</text>
</comment>
<comment type="subcellular location">
    <subcellularLocation>
        <location evidence="1 4">Cell outer membrane</location>
    </subcellularLocation>
</comment>
<evidence type="ECO:0000256" key="3">
    <source>
        <dbReference type="ARBA" id="ARBA00023237"/>
    </source>
</evidence>
<dbReference type="SUPFAM" id="SSF56935">
    <property type="entry name" value="Porins"/>
    <property type="match status" value="1"/>
</dbReference>
<dbReference type="InterPro" id="IPR008969">
    <property type="entry name" value="CarboxyPept-like_regulatory"/>
</dbReference>
<feature type="signal peptide" evidence="5">
    <location>
        <begin position="1"/>
        <end position="23"/>
    </location>
</feature>
<protein>
    <submittedName>
        <fullName evidence="8">TonB-dependent receptor</fullName>
    </submittedName>
</protein>
<accession>A0A969WB39</accession>
<dbReference type="EMBL" id="JAAVXB010000003">
    <property type="protein sequence ID" value="NKF22231.1"/>
    <property type="molecule type" value="Genomic_DNA"/>
</dbReference>
<keyword evidence="4" id="KW-0798">TonB box</keyword>